<organism evidence="2 3">
    <name type="scientific">Hypsibius exemplaris</name>
    <name type="common">Freshwater tardigrade</name>
    <dbReference type="NCBI Taxonomy" id="2072580"/>
    <lineage>
        <taxon>Eukaryota</taxon>
        <taxon>Metazoa</taxon>
        <taxon>Ecdysozoa</taxon>
        <taxon>Tardigrada</taxon>
        <taxon>Eutardigrada</taxon>
        <taxon>Parachela</taxon>
        <taxon>Hypsibioidea</taxon>
        <taxon>Hypsibiidae</taxon>
        <taxon>Hypsibius</taxon>
    </lineage>
</organism>
<keyword evidence="1" id="KW-1133">Transmembrane helix</keyword>
<accession>A0A9X6NCV7</accession>
<sequence length="116" mass="13517">MWLCIHAFEESLWLIDSLYYRVDMVTFGCTFNYYAHRDWANMTDVLMFILLLAIKVMSFPVVIVRKARRNHAFRGETRACRTFTLQVSIIRRLQLPTLARDKVVTPSIPSACGVTQ</sequence>
<name>A0A9X6NCV7_HYPEX</name>
<proteinExistence type="predicted"/>
<dbReference type="AlphaFoldDB" id="A0A9X6NCV7"/>
<gene>
    <name evidence="2" type="ORF">BV898_15381</name>
</gene>
<keyword evidence="1" id="KW-0472">Membrane</keyword>
<comment type="caution">
    <text evidence="2">The sequence shown here is derived from an EMBL/GenBank/DDBJ whole genome shotgun (WGS) entry which is preliminary data.</text>
</comment>
<feature type="transmembrane region" description="Helical" evidence="1">
    <location>
        <begin position="45"/>
        <end position="64"/>
    </location>
</feature>
<dbReference type="Proteomes" id="UP000192578">
    <property type="component" value="Unassembled WGS sequence"/>
</dbReference>
<evidence type="ECO:0000313" key="2">
    <source>
        <dbReference type="EMBL" id="OWA50878.1"/>
    </source>
</evidence>
<evidence type="ECO:0000256" key="1">
    <source>
        <dbReference type="SAM" id="Phobius"/>
    </source>
</evidence>
<dbReference type="OrthoDB" id="9990906at2759"/>
<keyword evidence="1" id="KW-0812">Transmembrane</keyword>
<keyword evidence="3" id="KW-1185">Reference proteome</keyword>
<protein>
    <submittedName>
        <fullName evidence="2">Uncharacterized protein</fullName>
    </submittedName>
</protein>
<dbReference type="EMBL" id="MTYJ01000206">
    <property type="protein sequence ID" value="OWA50878.1"/>
    <property type="molecule type" value="Genomic_DNA"/>
</dbReference>
<reference evidence="3" key="1">
    <citation type="submission" date="2017-01" db="EMBL/GenBank/DDBJ databases">
        <title>Comparative genomics of anhydrobiosis in the tardigrade Hypsibius dujardini.</title>
        <authorList>
            <person name="Yoshida Y."/>
            <person name="Koutsovoulos G."/>
            <person name="Laetsch D."/>
            <person name="Stevens L."/>
            <person name="Kumar S."/>
            <person name="Horikawa D."/>
            <person name="Ishino K."/>
            <person name="Komine S."/>
            <person name="Tomita M."/>
            <person name="Blaxter M."/>
            <person name="Arakawa K."/>
        </authorList>
    </citation>
    <scope>NUCLEOTIDE SEQUENCE [LARGE SCALE GENOMIC DNA]</scope>
    <source>
        <strain evidence="3">Z151</strain>
    </source>
</reference>
<evidence type="ECO:0000313" key="3">
    <source>
        <dbReference type="Proteomes" id="UP000192578"/>
    </source>
</evidence>